<proteinExistence type="predicted"/>
<evidence type="ECO:0000313" key="3">
    <source>
        <dbReference type="Proteomes" id="UP000320390"/>
    </source>
</evidence>
<feature type="transmembrane region" description="Helical" evidence="1">
    <location>
        <begin position="196"/>
        <end position="216"/>
    </location>
</feature>
<keyword evidence="1" id="KW-1133">Transmembrane helix</keyword>
<dbReference type="EMBL" id="CP036434">
    <property type="protein sequence ID" value="QDV04880.1"/>
    <property type="molecule type" value="Genomic_DNA"/>
</dbReference>
<gene>
    <name evidence="2" type="ORF">Poly30_03740</name>
</gene>
<keyword evidence="1" id="KW-0472">Membrane</keyword>
<keyword evidence="1" id="KW-0812">Transmembrane</keyword>
<accession>A0A518ELB3</accession>
<reference evidence="2 3" key="1">
    <citation type="submission" date="2019-02" db="EMBL/GenBank/DDBJ databases">
        <title>Deep-cultivation of Planctomycetes and their phenomic and genomic characterization uncovers novel biology.</title>
        <authorList>
            <person name="Wiegand S."/>
            <person name="Jogler M."/>
            <person name="Boedeker C."/>
            <person name="Pinto D."/>
            <person name="Vollmers J."/>
            <person name="Rivas-Marin E."/>
            <person name="Kohn T."/>
            <person name="Peeters S.H."/>
            <person name="Heuer A."/>
            <person name="Rast P."/>
            <person name="Oberbeckmann S."/>
            <person name="Bunk B."/>
            <person name="Jeske O."/>
            <person name="Meyerdierks A."/>
            <person name="Storesund J.E."/>
            <person name="Kallscheuer N."/>
            <person name="Luecker S."/>
            <person name="Lage O.M."/>
            <person name="Pohl T."/>
            <person name="Merkel B.J."/>
            <person name="Hornburger P."/>
            <person name="Mueller R.-W."/>
            <person name="Bruemmer F."/>
            <person name="Labrenz M."/>
            <person name="Spormann A.M."/>
            <person name="Op den Camp H."/>
            <person name="Overmann J."/>
            <person name="Amann R."/>
            <person name="Jetten M.S.M."/>
            <person name="Mascher T."/>
            <person name="Medema M.H."/>
            <person name="Devos D.P."/>
            <person name="Kaster A.-K."/>
            <person name="Ovreas L."/>
            <person name="Rohde M."/>
            <person name="Galperin M.Y."/>
            <person name="Jogler C."/>
        </authorList>
    </citation>
    <scope>NUCLEOTIDE SEQUENCE [LARGE SCALE GENOMIC DNA]</scope>
    <source>
        <strain evidence="2 3">Poly30</strain>
    </source>
</reference>
<evidence type="ECO:0000256" key="1">
    <source>
        <dbReference type="SAM" id="Phobius"/>
    </source>
</evidence>
<dbReference type="AlphaFoldDB" id="A0A518ELB3"/>
<feature type="transmembrane region" description="Helical" evidence="1">
    <location>
        <begin position="156"/>
        <end position="176"/>
    </location>
</feature>
<organism evidence="2 3">
    <name type="scientific">Saltatorellus ferox</name>
    <dbReference type="NCBI Taxonomy" id="2528018"/>
    <lineage>
        <taxon>Bacteria</taxon>
        <taxon>Pseudomonadati</taxon>
        <taxon>Planctomycetota</taxon>
        <taxon>Planctomycetia</taxon>
        <taxon>Planctomycetia incertae sedis</taxon>
        <taxon>Saltatorellus</taxon>
    </lineage>
</organism>
<feature type="transmembrane region" description="Helical" evidence="1">
    <location>
        <begin position="112"/>
        <end position="135"/>
    </location>
</feature>
<dbReference type="Proteomes" id="UP000320390">
    <property type="component" value="Chromosome"/>
</dbReference>
<name>A0A518ELB3_9BACT</name>
<evidence type="ECO:0000313" key="2">
    <source>
        <dbReference type="EMBL" id="QDV04880.1"/>
    </source>
</evidence>
<keyword evidence="3" id="KW-1185">Reference proteome</keyword>
<sequence length="232" mass="25667">MLQMLLGGFFVVIDLGNRHYQRVERTASDGTIMSEETGWHWDLVPDEIGHLLIGLAFFSLAGTAQGRLRNWLKALGWWQLVMILIAMAGHRIDQVSITEVTEYGSITTKKPSWIGLYLIPGLGVLQAIAGVTAGWCLAKLCRTHHLSRGAQLWTRYAWLISTAAAFYVVSAAYLLMRWISHPEDPVVGAMSYLPQHFVAFTALAVATLIAVIALWLHACLGTRAEALATSHR</sequence>
<protein>
    <submittedName>
        <fullName evidence="2">Uncharacterized protein</fullName>
    </submittedName>
</protein>